<feature type="transmembrane region" description="Helical" evidence="1">
    <location>
        <begin position="150"/>
        <end position="168"/>
    </location>
</feature>
<dbReference type="Proteomes" id="UP000622552">
    <property type="component" value="Unassembled WGS sequence"/>
</dbReference>
<keyword evidence="1" id="KW-1133">Transmembrane helix</keyword>
<evidence type="ECO:0000313" key="4">
    <source>
        <dbReference type="Proteomes" id="UP000622552"/>
    </source>
</evidence>
<dbReference type="RefSeq" id="WP_197003916.1">
    <property type="nucleotide sequence ID" value="NZ_BONS01000022.1"/>
</dbReference>
<dbReference type="EMBL" id="JADOUF010000001">
    <property type="protein sequence ID" value="MBG6137005.1"/>
    <property type="molecule type" value="Genomic_DNA"/>
</dbReference>
<keyword evidence="4" id="KW-1185">Reference proteome</keyword>
<evidence type="ECO:0000256" key="1">
    <source>
        <dbReference type="SAM" id="Phobius"/>
    </source>
</evidence>
<feature type="signal peptide" evidence="2">
    <location>
        <begin position="1"/>
        <end position="26"/>
    </location>
</feature>
<keyword evidence="1" id="KW-0812">Transmembrane</keyword>
<proteinExistence type="predicted"/>
<keyword evidence="1" id="KW-0472">Membrane</keyword>
<gene>
    <name evidence="3" type="ORF">IW245_003199</name>
</gene>
<evidence type="ECO:0000256" key="2">
    <source>
        <dbReference type="SAM" id="SignalP"/>
    </source>
</evidence>
<organism evidence="3 4">
    <name type="scientific">Longispora fulva</name>
    <dbReference type="NCBI Taxonomy" id="619741"/>
    <lineage>
        <taxon>Bacteria</taxon>
        <taxon>Bacillati</taxon>
        <taxon>Actinomycetota</taxon>
        <taxon>Actinomycetes</taxon>
        <taxon>Micromonosporales</taxon>
        <taxon>Micromonosporaceae</taxon>
        <taxon>Longispora</taxon>
    </lineage>
</organism>
<evidence type="ECO:0000313" key="3">
    <source>
        <dbReference type="EMBL" id="MBG6137005.1"/>
    </source>
</evidence>
<protein>
    <submittedName>
        <fullName evidence="3">Uncharacterized protein</fullName>
    </submittedName>
</protein>
<comment type="caution">
    <text evidence="3">The sequence shown here is derived from an EMBL/GenBank/DDBJ whole genome shotgun (WGS) entry which is preliminary data.</text>
</comment>
<name>A0A8J7GFX8_9ACTN</name>
<reference evidence="3" key="1">
    <citation type="submission" date="2020-11" db="EMBL/GenBank/DDBJ databases">
        <title>Sequencing the genomes of 1000 actinobacteria strains.</title>
        <authorList>
            <person name="Klenk H.-P."/>
        </authorList>
    </citation>
    <scope>NUCLEOTIDE SEQUENCE</scope>
    <source>
        <strain evidence="3">DSM 45356</strain>
    </source>
</reference>
<dbReference type="AlphaFoldDB" id="A0A8J7GFX8"/>
<sequence length="186" mass="19795">MTRRSALVVVGLVVVLAALWPRPALAHGSTIAFTVAGDGAGHVRAAGVWTEDGHRVDVPVVVLLTAVRTAGEGAQRIGPVRMVAVPEQTGVYAALDVLPPGRWETTAESADPALGRGQAVLDVGGTATGFPADFPPREPDEPVWNRIERLLSWGVPVLVILGCVGAYVRHIRRDRRGRARPHRVYG</sequence>
<keyword evidence="2" id="KW-0732">Signal</keyword>
<feature type="chain" id="PRO_5035204994" evidence="2">
    <location>
        <begin position="27"/>
        <end position="186"/>
    </location>
</feature>
<accession>A0A8J7GFX8</accession>